<name>A0A317XG99_9BASI</name>
<keyword evidence="2" id="KW-1185">Reference proteome</keyword>
<dbReference type="AlphaFoldDB" id="A0A317XG99"/>
<sequence>MSVGASNLGQSRRSVGRSVEKVAISFSFPRATSFAPIQIKAFFFFFFLGSSASPVKREASARSDRVLNL</sequence>
<protein>
    <submittedName>
        <fullName evidence="1">Uncharacterized protein</fullName>
    </submittedName>
</protein>
<dbReference type="Proteomes" id="UP000246740">
    <property type="component" value="Unassembled WGS sequence"/>
</dbReference>
<accession>A0A317XG99</accession>
<evidence type="ECO:0000313" key="1">
    <source>
        <dbReference type="EMBL" id="PWY96932.1"/>
    </source>
</evidence>
<organism evidence="1 2">
    <name type="scientific">Testicularia cyperi</name>
    <dbReference type="NCBI Taxonomy" id="1882483"/>
    <lineage>
        <taxon>Eukaryota</taxon>
        <taxon>Fungi</taxon>
        <taxon>Dikarya</taxon>
        <taxon>Basidiomycota</taxon>
        <taxon>Ustilaginomycotina</taxon>
        <taxon>Ustilaginomycetes</taxon>
        <taxon>Ustilaginales</taxon>
        <taxon>Anthracoideaceae</taxon>
        <taxon>Testicularia</taxon>
    </lineage>
</organism>
<proteinExistence type="predicted"/>
<gene>
    <name evidence="1" type="ORF">BCV70DRAFT_101861</name>
</gene>
<evidence type="ECO:0000313" key="2">
    <source>
        <dbReference type="Proteomes" id="UP000246740"/>
    </source>
</evidence>
<reference evidence="1 2" key="1">
    <citation type="journal article" date="2018" name="Mol. Biol. Evol.">
        <title>Broad Genomic Sampling Reveals a Smut Pathogenic Ancestry of the Fungal Clade Ustilaginomycotina.</title>
        <authorList>
            <person name="Kijpornyongpan T."/>
            <person name="Mondo S.J."/>
            <person name="Barry K."/>
            <person name="Sandor L."/>
            <person name="Lee J."/>
            <person name="Lipzen A."/>
            <person name="Pangilinan J."/>
            <person name="LaButti K."/>
            <person name="Hainaut M."/>
            <person name="Henrissat B."/>
            <person name="Grigoriev I.V."/>
            <person name="Spatafora J.W."/>
            <person name="Aime M.C."/>
        </authorList>
    </citation>
    <scope>NUCLEOTIDE SEQUENCE [LARGE SCALE GENOMIC DNA]</scope>
    <source>
        <strain evidence="1 2">MCA 3645</strain>
    </source>
</reference>
<dbReference type="InParanoid" id="A0A317XG99"/>
<dbReference type="EMBL" id="KZ819237">
    <property type="protein sequence ID" value="PWY96932.1"/>
    <property type="molecule type" value="Genomic_DNA"/>
</dbReference>